<evidence type="ECO:0000256" key="7">
    <source>
        <dbReference type="SAM" id="Phobius"/>
    </source>
</evidence>
<dbReference type="EMBL" id="JAEFBK010000183">
    <property type="protein sequence ID" value="KAG7528106.1"/>
    <property type="molecule type" value="Genomic_DNA"/>
</dbReference>
<evidence type="ECO:0000256" key="5">
    <source>
        <dbReference type="ARBA" id="ARBA00022989"/>
    </source>
</evidence>
<keyword evidence="8" id="KW-0762">Sugar transport</keyword>
<sequence>MPSVGIVIGDGKKEYPGKLTLYVTVTCIVAAMGVSSSVTTSVSPQKFFFPSVVRETGRRIMIQTNTADLTAFLSLSSLPLFTLPHSAPSLVASYVTRQFGRKFSMLLGGVLFCAGALLNVSQLPFGCSSLVVCYSVSSVPLYLSEMAPYKYRGALNIGFQLSITIGILVANVLNFFFSKISWGWRLSLGGAVVPALIITVGSLILPHTKLHDRERSFRLAEAKLRKIRGVDDIDDEINDLIIASEASKLVEHPWRNLLQRKYRPHLTMAILIPAFQQLTGINVIMFYAPVLFQTIGFGSDAALISAVVTGWLTLEPPWCQSMALINGEDDFYSLKEDSKC</sequence>
<keyword evidence="6 7" id="KW-0472">Membrane</keyword>
<evidence type="ECO:0000256" key="6">
    <source>
        <dbReference type="ARBA" id="ARBA00023136"/>
    </source>
</evidence>
<keyword evidence="9" id="KW-1185">Reference proteome</keyword>
<dbReference type="Pfam" id="PF00083">
    <property type="entry name" value="Sugar_tr"/>
    <property type="match status" value="1"/>
</dbReference>
<evidence type="ECO:0000313" key="9">
    <source>
        <dbReference type="Proteomes" id="UP000694240"/>
    </source>
</evidence>
<accession>A0A8T1XA03</accession>
<dbReference type="InterPro" id="IPR005828">
    <property type="entry name" value="MFS_sugar_transport-like"/>
</dbReference>
<gene>
    <name evidence="8" type="ORF">ISN45_Un183g000030</name>
</gene>
<feature type="transmembrane region" description="Helical" evidence="7">
    <location>
        <begin position="155"/>
        <end position="177"/>
    </location>
</feature>
<evidence type="ECO:0000256" key="3">
    <source>
        <dbReference type="ARBA" id="ARBA00022448"/>
    </source>
</evidence>
<proteinExistence type="inferred from homology"/>
<feature type="transmembrane region" description="Helical" evidence="7">
    <location>
        <begin position="99"/>
        <end position="117"/>
    </location>
</feature>
<evidence type="ECO:0000256" key="2">
    <source>
        <dbReference type="ARBA" id="ARBA00010992"/>
    </source>
</evidence>
<evidence type="ECO:0000313" key="8">
    <source>
        <dbReference type="EMBL" id="KAG7528106.1"/>
    </source>
</evidence>
<dbReference type="PANTHER" id="PTHR23500:SF596">
    <property type="entry name" value="SUGAR TRANSPORT PROTEIN 12"/>
    <property type="match status" value="1"/>
</dbReference>
<feature type="transmembrane region" description="Helical" evidence="7">
    <location>
        <begin position="266"/>
        <end position="288"/>
    </location>
</feature>
<name>A0A8T1XA03_9BRAS</name>
<keyword evidence="4 7" id="KW-0812">Transmembrane</keyword>
<feature type="transmembrane region" description="Helical" evidence="7">
    <location>
        <begin position="21"/>
        <end position="42"/>
    </location>
</feature>
<organism evidence="8 9">
    <name type="scientific">Arabidopsis thaliana x Arabidopsis arenosa</name>
    <dbReference type="NCBI Taxonomy" id="1240361"/>
    <lineage>
        <taxon>Eukaryota</taxon>
        <taxon>Viridiplantae</taxon>
        <taxon>Streptophyta</taxon>
        <taxon>Embryophyta</taxon>
        <taxon>Tracheophyta</taxon>
        <taxon>Spermatophyta</taxon>
        <taxon>Magnoliopsida</taxon>
        <taxon>eudicotyledons</taxon>
        <taxon>Gunneridae</taxon>
        <taxon>Pentapetalae</taxon>
        <taxon>rosids</taxon>
        <taxon>malvids</taxon>
        <taxon>Brassicales</taxon>
        <taxon>Brassicaceae</taxon>
        <taxon>Camelineae</taxon>
        <taxon>Arabidopsis</taxon>
    </lineage>
</organism>
<protein>
    <submittedName>
        <fullName evidence="8">Major facilitator sugar transporter-like</fullName>
    </submittedName>
</protein>
<dbReference type="GO" id="GO:0016020">
    <property type="term" value="C:membrane"/>
    <property type="evidence" value="ECO:0007669"/>
    <property type="project" value="UniProtKB-SubCell"/>
</dbReference>
<dbReference type="InterPro" id="IPR045262">
    <property type="entry name" value="STP/PLT_plant"/>
</dbReference>
<feature type="transmembrane region" description="Helical" evidence="7">
    <location>
        <begin position="183"/>
        <end position="205"/>
    </location>
</feature>
<keyword evidence="3" id="KW-0813">Transport</keyword>
<keyword evidence="5 7" id="KW-1133">Transmembrane helix</keyword>
<dbReference type="PANTHER" id="PTHR23500">
    <property type="entry name" value="SOLUTE CARRIER FAMILY 2, FACILITATED GLUCOSE TRANSPORTER"/>
    <property type="match status" value="1"/>
</dbReference>
<dbReference type="GO" id="GO:0015144">
    <property type="term" value="F:carbohydrate transmembrane transporter activity"/>
    <property type="evidence" value="ECO:0007669"/>
    <property type="project" value="InterPro"/>
</dbReference>
<reference evidence="8 9" key="1">
    <citation type="submission" date="2020-12" db="EMBL/GenBank/DDBJ databases">
        <title>Concerted genomic and epigenomic changes stabilize Arabidopsis allopolyploids.</title>
        <authorList>
            <person name="Chen Z."/>
        </authorList>
    </citation>
    <scope>NUCLEOTIDE SEQUENCE [LARGE SCALE GENOMIC DNA]</scope>
    <source>
        <strain evidence="8">Allo738</strain>
        <tissue evidence="8">Leaf</tissue>
    </source>
</reference>
<comment type="subcellular location">
    <subcellularLocation>
        <location evidence="1">Membrane</location>
    </subcellularLocation>
</comment>
<evidence type="ECO:0000256" key="1">
    <source>
        <dbReference type="ARBA" id="ARBA00004370"/>
    </source>
</evidence>
<comment type="caution">
    <text evidence="8">The sequence shown here is derived from an EMBL/GenBank/DDBJ whole genome shotgun (WGS) entry which is preliminary data.</text>
</comment>
<dbReference type="AlphaFoldDB" id="A0A8T1XA03"/>
<evidence type="ECO:0000256" key="4">
    <source>
        <dbReference type="ARBA" id="ARBA00022692"/>
    </source>
</evidence>
<feature type="transmembrane region" description="Helical" evidence="7">
    <location>
        <begin position="294"/>
        <end position="314"/>
    </location>
</feature>
<dbReference type="Proteomes" id="UP000694240">
    <property type="component" value="Unassembled WGS sequence"/>
</dbReference>
<comment type="similarity">
    <text evidence="2">Belongs to the major facilitator superfamily. Sugar transporter (TC 2.A.1.1) family.</text>
</comment>